<keyword evidence="3" id="KW-1185">Reference proteome</keyword>
<evidence type="ECO:0000256" key="1">
    <source>
        <dbReference type="SAM" id="MobiDB-lite"/>
    </source>
</evidence>
<name>A0ABX1W2G6_9SPHI</name>
<comment type="caution">
    <text evidence="2">The sequence shown here is derived from an EMBL/GenBank/DDBJ whole genome shotgun (WGS) entry which is preliminary data.</text>
</comment>
<proteinExistence type="predicted"/>
<dbReference type="RefSeq" id="WP_175269106.1">
    <property type="nucleotide sequence ID" value="NZ_JABFCR010000009.1"/>
</dbReference>
<organism evidence="2 3">
    <name type="scientific">Mucilaginibacter humi</name>
    <dbReference type="NCBI Taxonomy" id="2732510"/>
    <lineage>
        <taxon>Bacteria</taxon>
        <taxon>Pseudomonadati</taxon>
        <taxon>Bacteroidota</taxon>
        <taxon>Sphingobacteriia</taxon>
        <taxon>Sphingobacteriales</taxon>
        <taxon>Sphingobacteriaceae</taxon>
        <taxon>Mucilaginibacter</taxon>
    </lineage>
</organism>
<dbReference type="EMBL" id="JABFCR010000009">
    <property type="protein sequence ID" value="NNU33409.1"/>
    <property type="molecule type" value="Genomic_DNA"/>
</dbReference>
<sequence>MAEDGKLMIAPPSRSPGKRWTGPASNASPVPDADHLSGCRASWDGPRYSANFMTKSIVYGT</sequence>
<accession>A0ABX1W2G6</accession>
<feature type="region of interest" description="Disordered" evidence="1">
    <location>
        <begin position="1"/>
        <end position="36"/>
    </location>
</feature>
<evidence type="ECO:0000313" key="2">
    <source>
        <dbReference type="EMBL" id="NNU33409.1"/>
    </source>
</evidence>
<protein>
    <submittedName>
        <fullName evidence="2">Uncharacterized protein</fullName>
    </submittedName>
</protein>
<evidence type="ECO:0000313" key="3">
    <source>
        <dbReference type="Proteomes" id="UP000566071"/>
    </source>
</evidence>
<reference evidence="2 3" key="1">
    <citation type="submission" date="2020-05" db="EMBL/GenBank/DDBJ databases">
        <authorList>
            <person name="Khan S.A."/>
            <person name="Jeon C.O."/>
            <person name="Chun B.H."/>
        </authorList>
    </citation>
    <scope>NUCLEOTIDE SEQUENCE [LARGE SCALE GENOMIC DNA]</scope>
    <source>
        <strain evidence="2 3">S1162</strain>
    </source>
</reference>
<gene>
    <name evidence="2" type="ORF">HK413_03210</name>
</gene>
<dbReference type="Proteomes" id="UP000566071">
    <property type="component" value="Unassembled WGS sequence"/>
</dbReference>